<evidence type="ECO:0000259" key="1">
    <source>
        <dbReference type="PROSITE" id="PS51071"/>
    </source>
</evidence>
<evidence type="ECO:0000313" key="2">
    <source>
        <dbReference type="EMBL" id="AUF83214.1"/>
    </source>
</evidence>
<dbReference type="InterPro" id="IPR000281">
    <property type="entry name" value="HTH_RpiR"/>
</dbReference>
<dbReference type="SUPFAM" id="SSF53697">
    <property type="entry name" value="SIS domain"/>
    <property type="match status" value="1"/>
</dbReference>
<dbReference type="PROSITE" id="PS51071">
    <property type="entry name" value="HTH_RPIR"/>
    <property type="match status" value="1"/>
</dbReference>
<sequence>MNLLKEIKHSYHKLTKQQKMIADYFAVHYKIIDAISIKKVATDCNVSPSTITKVCNKIGFEGFKDMIKKTYNSTVNDDDKESFNARIYQKNLCDPIIKTLSEINLKIVKKVSREIIKEKRLVIIFASGKTLILAKYMFSTFLDMHINVKLIYDKYDPQLFDIEGKIIFVLSASGFNSQIKEYLKKVALFKPYTIIGITGSQKTNFEKYLDYHLHGSYQDEFVLESKRFPMTAKYILLLIIDQFILDILNYI</sequence>
<dbReference type="AlphaFoldDB" id="A0A2K9CC49"/>
<dbReference type="PANTHER" id="PTHR30514:SF10">
    <property type="entry name" value="MURR_RPIR FAMILY TRANSCRIPTIONAL REGULATOR"/>
    <property type="match status" value="1"/>
</dbReference>
<dbReference type="InterPro" id="IPR046348">
    <property type="entry name" value="SIS_dom_sf"/>
</dbReference>
<dbReference type="PANTHER" id="PTHR30514">
    <property type="entry name" value="GLUCOKINASE"/>
    <property type="match status" value="1"/>
</dbReference>
<keyword evidence="3" id="KW-1185">Reference proteome</keyword>
<dbReference type="InterPro" id="IPR009057">
    <property type="entry name" value="Homeodomain-like_sf"/>
</dbReference>
<dbReference type="Pfam" id="PF01418">
    <property type="entry name" value="HTH_6"/>
    <property type="match status" value="1"/>
</dbReference>
<dbReference type="SUPFAM" id="SSF46689">
    <property type="entry name" value="Homeodomain-like"/>
    <property type="match status" value="1"/>
</dbReference>
<dbReference type="Gene3D" id="1.10.10.10">
    <property type="entry name" value="Winged helix-like DNA-binding domain superfamily/Winged helix DNA-binding domain"/>
    <property type="match status" value="1"/>
</dbReference>
<proteinExistence type="predicted"/>
<dbReference type="Gene3D" id="3.40.50.10490">
    <property type="entry name" value="Glucose-6-phosphate isomerase like protein, domain 1"/>
    <property type="match status" value="1"/>
</dbReference>
<dbReference type="OrthoDB" id="3684496at2"/>
<dbReference type="Proteomes" id="UP000233419">
    <property type="component" value="Chromosome"/>
</dbReference>
<reference evidence="2 3" key="1">
    <citation type="submission" date="2017-12" db="EMBL/GenBank/DDBJ databases">
        <title>Mesoplasma syrphidae YJS, Complete Genome.</title>
        <authorList>
            <person name="Knight T.F."/>
            <person name="Citino T."/>
            <person name="Rubinstein R."/>
            <person name="Neuschaefer Z."/>
        </authorList>
    </citation>
    <scope>NUCLEOTIDE SEQUENCE [LARGE SCALE GENOMIC DNA]</scope>
    <source>
        <strain evidence="2 3">YJS</strain>
    </source>
</reference>
<dbReference type="EMBL" id="CP025257">
    <property type="protein sequence ID" value="AUF83214.1"/>
    <property type="molecule type" value="Genomic_DNA"/>
</dbReference>
<dbReference type="InterPro" id="IPR036388">
    <property type="entry name" value="WH-like_DNA-bd_sf"/>
</dbReference>
<dbReference type="GO" id="GO:1901135">
    <property type="term" value="P:carbohydrate derivative metabolic process"/>
    <property type="evidence" value="ECO:0007669"/>
    <property type="project" value="InterPro"/>
</dbReference>
<dbReference type="KEGG" id="msyr:CXP39_00110"/>
<evidence type="ECO:0000313" key="3">
    <source>
        <dbReference type="Proteomes" id="UP000233419"/>
    </source>
</evidence>
<dbReference type="RefSeq" id="WP_027048320.1">
    <property type="nucleotide sequence ID" value="NZ_CP025257.1"/>
</dbReference>
<dbReference type="GO" id="GO:0003700">
    <property type="term" value="F:DNA-binding transcription factor activity"/>
    <property type="evidence" value="ECO:0007669"/>
    <property type="project" value="InterPro"/>
</dbReference>
<dbReference type="GO" id="GO:0003677">
    <property type="term" value="F:DNA binding"/>
    <property type="evidence" value="ECO:0007669"/>
    <property type="project" value="InterPro"/>
</dbReference>
<feature type="domain" description="HTH rpiR-type" evidence="1">
    <location>
        <begin position="1"/>
        <end position="77"/>
    </location>
</feature>
<name>A0A2K9CC49_9MOLU</name>
<accession>A0A2K9CC49</accession>
<dbReference type="GO" id="GO:0097367">
    <property type="term" value="F:carbohydrate derivative binding"/>
    <property type="evidence" value="ECO:0007669"/>
    <property type="project" value="InterPro"/>
</dbReference>
<gene>
    <name evidence="2" type="ORF">CXP39_00110</name>
</gene>
<organism evidence="2 3">
    <name type="scientific">Mesoplasma syrphidae</name>
    <dbReference type="NCBI Taxonomy" id="225999"/>
    <lineage>
        <taxon>Bacteria</taxon>
        <taxon>Bacillati</taxon>
        <taxon>Mycoplasmatota</taxon>
        <taxon>Mollicutes</taxon>
        <taxon>Entomoplasmatales</taxon>
        <taxon>Entomoplasmataceae</taxon>
        <taxon>Mesoplasma</taxon>
    </lineage>
</organism>
<dbReference type="Pfam" id="PF01380">
    <property type="entry name" value="SIS"/>
    <property type="match status" value="1"/>
</dbReference>
<protein>
    <submittedName>
        <fullName evidence="2">MurR/RpiR family transcriptional regulator</fullName>
    </submittedName>
</protein>
<dbReference type="InterPro" id="IPR047640">
    <property type="entry name" value="RpiR-like"/>
</dbReference>
<dbReference type="InterPro" id="IPR001347">
    <property type="entry name" value="SIS_dom"/>
</dbReference>